<keyword evidence="14" id="KW-1015">Disulfide bond</keyword>
<evidence type="ECO:0000256" key="12">
    <source>
        <dbReference type="ARBA" id="ARBA00023034"/>
    </source>
</evidence>
<comment type="similarity">
    <text evidence="4">Belongs to the mesothelin family.</text>
</comment>
<dbReference type="PANTHER" id="PTHR23412">
    <property type="entry name" value="STEREOCILIN RELATED"/>
    <property type="match status" value="1"/>
</dbReference>
<organism>
    <name type="scientific">Macaca fascicularis</name>
    <name type="common">Crab-eating macaque</name>
    <name type="synonym">Cynomolgus monkey</name>
    <dbReference type="NCBI Taxonomy" id="9541"/>
    <lineage>
        <taxon>Eukaryota</taxon>
        <taxon>Metazoa</taxon>
        <taxon>Chordata</taxon>
        <taxon>Craniata</taxon>
        <taxon>Vertebrata</taxon>
        <taxon>Euteleostomi</taxon>
        <taxon>Mammalia</taxon>
        <taxon>Eutheria</taxon>
        <taxon>Euarchontoglires</taxon>
        <taxon>Primates</taxon>
        <taxon>Haplorrhini</taxon>
        <taxon>Catarrhini</taxon>
        <taxon>Cercopithecidae</taxon>
        <taxon>Cercopithecinae</taxon>
        <taxon>Macaca</taxon>
    </lineage>
</organism>
<dbReference type="FunFam" id="1.20.970.40:FF:000001">
    <property type="entry name" value="Mesothelin"/>
    <property type="match status" value="1"/>
</dbReference>
<dbReference type="GO" id="GO:0009986">
    <property type="term" value="C:cell surface"/>
    <property type="evidence" value="ECO:0007669"/>
    <property type="project" value="TreeGrafter"/>
</dbReference>
<gene>
    <name evidence="22" type="ORF">EGM_11293</name>
</gene>
<reference evidence="22" key="1">
    <citation type="journal article" date="2011" name="Nat. Biotechnol.">
        <title>Genome sequencing and comparison of two nonhuman primate animal models, the cynomolgus and Chinese rhesus macaques.</title>
        <authorList>
            <person name="Yan G."/>
            <person name="Zhang G."/>
            <person name="Fang X."/>
            <person name="Zhang Y."/>
            <person name="Li C."/>
            <person name="Ling F."/>
            <person name="Cooper D.N."/>
            <person name="Li Q."/>
            <person name="Li Y."/>
            <person name="van Gool A.J."/>
            <person name="Du H."/>
            <person name="Chen J."/>
            <person name="Chen R."/>
            <person name="Zhang P."/>
            <person name="Huang Z."/>
            <person name="Thompson J.R."/>
            <person name="Meng Y."/>
            <person name="Bai Y."/>
            <person name="Wang J."/>
            <person name="Zhuo M."/>
            <person name="Wang T."/>
            <person name="Huang Y."/>
            <person name="Wei L."/>
            <person name="Li J."/>
            <person name="Wang Z."/>
            <person name="Hu H."/>
            <person name="Yang P."/>
            <person name="Le L."/>
            <person name="Stenson P.D."/>
            <person name="Li B."/>
            <person name="Liu X."/>
            <person name="Ball E.V."/>
            <person name="An N."/>
            <person name="Huang Q."/>
            <person name="Zhang Y."/>
            <person name="Fan W."/>
            <person name="Zhang X."/>
            <person name="Li Y."/>
            <person name="Wang W."/>
            <person name="Katze M.G."/>
            <person name="Su B."/>
            <person name="Nielsen R."/>
            <person name="Yang H."/>
            <person name="Wang J."/>
            <person name="Wang X."/>
            <person name="Wang J."/>
        </authorList>
    </citation>
    <scope>NUCLEOTIDE SEQUENCE [LARGE SCALE GENOMIC DNA]</scope>
    <source>
        <strain evidence="22">CE-4</strain>
    </source>
</reference>
<sequence length="514" mass="55987">MALPMARPLSGSCGTPALGSLLFLLFSLGWVQPSRVLAGETRQEAAPLDGILTNAPDIASLSPRQLLGFTCVEVSGLSTELVQELAVALGQKNVKLSAEQLRCLAHRLSEPPEDLDALPLDLLLFLKQASVQGVRGSLLSEADVRALGGLACDLPGRFVAESAEVVLPRLVRCLGPLDQDQQEAARAALQRGGPPYGPPSTWSISTLDDLQSLLPVLGQPVIHSIPQGILAAWRQRSSRDPSWQQPEQTVLRPRFRRDVERTTCPPEKEVHEIDENLIFYKKRELEACVDAALLAAQMDRVDAIPFTYEQLDVLKHKLDELYPQGYPESVIRHLGHLFLKMSPEDIRKWNVTSLETLKALLKVSKGHEMSAQVATLIDRVVVGRGQLDKDTADTLTAFCPGCLCSLSPERLRSVPPSVIGAVRPQDLDTCGPRQLDVLYPKARLAFQNMSGSEYFVKIRPFLGGAPTEDLKALSQQNVSMDLATFMKLRREAVLVGRAGGGASGGGDNRGREGV</sequence>
<evidence type="ECO:0000256" key="15">
    <source>
        <dbReference type="ARBA" id="ARBA00023180"/>
    </source>
</evidence>
<evidence type="ECO:0000256" key="16">
    <source>
        <dbReference type="ARBA" id="ARBA00023288"/>
    </source>
</evidence>
<name>G7Q039_MACFA</name>
<evidence type="ECO:0000256" key="7">
    <source>
        <dbReference type="ARBA" id="ARBA00022553"/>
    </source>
</evidence>
<keyword evidence="6" id="KW-0964">Secreted</keyword>
<feature type="chain" id="PRO_5003502951" description="Mesothelin" evidence="21">
    <location>
        <begin position="34"/>
        <end position="514"/>
    </location>
</feature>
<evidence type="ECO:0000256" key="18">
    <source>
        <dbReference type="ARBA" id="ARBA00065993"/>
    </source>
</evidence>
<dbReference type="InterPro" id="IPR026664">
    <property type="entry name" value="Stereocilin-rel"/>
</dbReference>
<keyword evidence="13" id="KW-0472">Membrane</keyword>
<dbReference type="GO" id="GO:0005576">
    <property type="term" value="C:extracellular region"/>
    <property type="evidence" value="ECO:0007669"/>
    <property type="project" value="UniProtKB-SubCell"/>
</dbReference>
<evidence type="ECO:0000256" key="5">
    <source>
        <dbReference type="ARBA" id="ARBA00022475"/>
    </source>
</evidence>
<dbReference type="EMBL" id="CM001295">
    <property type="protein sequence ID" value="EHH60027.1"/>
    <property type="molecule type" value="Genomic_DNA"/>
</dbReference>
<comment type="subcellular location">
    <subcellularLocation>
        <location evidence="2">Cell membrane</location>
        <topology evidence="2">Lipid-anchor</topology>
        <topology evidence="2">GPI-anchor</topology>
    </subcellularLocation>
    <subcellularLocation>
        <location evidence="1">Golgi apparatus</location>
    </subcellularLocation>
    <subcellularLocation>
        <location evidence="3">Secreted</location>
    </subcellularLocation>
</comment>
<evidence type="ECO:0000256" key="2">
    <source>
        <dbReference type="ARBA" id="ARBA00004609"/>
    </source>
</evidence>
<dbReference type="InterPro" id="IPR010335">
    <property type="entry name" value="Mesothelin"/>
</dbReference>
<dbReference type="GO" id="GO:0098552">
    <property type="term" value="C:side of membrane"/>
    <property type="evidence" value="ECO:0007669"/>
    <property type="project" value="UniProtKB-KW"/>
</dbReference>
<evidence type="ECO:0000256" key="9">
    <source>
        <dbReference type="ARBA" id="ARBA00022685"/>
    </source>
</evidence>
<evidence type="ECO:0000256" key="4">
    <source>
        <dbReference type="ARBA" id="ARBA00011016"/>
    </source>
</evidence>
<keyword evidence="5" id="KW-1003">Cell membrane</keyword>
<keyword evidence="15" id="KW-0325">Glycoprotein</keyword>
<keyword evidence="8" id="KW-0336">GPI-anchor</keyword>
<keyword evidence="16" id="KW-0449">Lipoprotein</keyword>
<evidence type="ECO:0000256" key="13">
    <source>
        <dbReference type="ARBA" id="ARBA00023136"/>
    </source>
</evidence>
<keyword evidence="7" id="KW-0597">Phosphoprotein</keyword>
<evidence type="ECO:0000256" key="1">
    <source>
        <dbReference type="ARBA" id="ARBA00004555"/>
    </source>
</evidence>
<evidence type="ECO:0000256" key="17">
    <source>
        <dbReference type="ARBA" id="ARBA00058732"/>
    </source>
</evidence>
<protein>
    <recommendedName>
        <fullName evidence="19">Mesothelin</fullName>
    </recommendedName>
    <alternativeName>
        <fullName evidence="20">Pre-pro-megakaryocyte-potentiating factor</fullName>
    </alternativeName>
</protein>
<evidence type="ECO:0000256" key="11">
    <source>
        <dbReference type="ARBA" id="ARBA00022889"/>
    </source>
</evidence>
<evidence type="ECO:0000256" key="3">
    <source>
        <dbReference type="ARBA" id="ARBA00004613"/>
    </source>
</evidence>
<dbReference type="GO" id="GO:0005886">
    <property type="term" value="C:plasma membrane"/>
    <property type="evidence" value="ECO:0007669"/>
    <property type="project" value="UniProtKB-SubCell"/>
</dbReference>
<dbReference type="PANTHER" id="PTHR23412:SF6">
    <property type="entry name" value="MESOTHELIN"/>
    <property type="match status" value="1"/>
</dbReference>
<keyword evidence="10 21" id="KW-0732">Signal</keyword>
<evidence type="ECO:0000256" key="20">
    <source>
        <dbReference type="ARBA" id="ARBA00081905"/>
    </source>
</evidence>
<keyword evidence="9" id="KW-0165">Cleavage on pair of basic residues</keyword>
<dbReference type="GO" id="GO:0007160">
    <property type="term" value="P:cell-matrix adhesion"/>
    <property type="evidence" value="ECO:0007669"/>
    <property type="project" value="TreeGrafter"/>
</dbReference>
<dbReference type="AlphaFoldDB" id="G7Q039"/>
<accession>G7Q039</accession>
<comment type="subunit">
    <text evidence="18">Interacts with MUC16.</text>
</comment>
<feature type="signal peptide" evidence="21">
    <location>
        <begin position="1"/>
        <end position="33"/>
    </location>
</feature>
<dbReference type="Pfam" id="PF06060">
    <property type="entry name" value="Mesothelin"/>
    <property type="match status" value="2"/>
</dbReference>
<dbReference type="Gene3D" id="1.20.970.40">
    <property type="match status" value="1"/>
</dbReference>
<evidence type="ECO:0000256" key="19">
    <source>
        <dbReference type="ARBA" id="ARBA00068881"/>
    </source>
</evidence>
<dbReference type="Proteomes" id="UP000009130">
    <property type="component" value="Chromosome 20"/>
</dbReference>
<proteinExistence type="inferred from homology"/>
<comment type="function">
    <text evidence="17">Membrane-anchored forms may play a role in cellular adhesion.</text>
</comment>
<keyword evidence="12" id="KW-0333">Golgi apparatus</keyword>
<evidence type="ECO:0000256" key="8">
    <source>
        <dbReference type="ARBA" id="ARBA00022622"/>
    </source>
</evidence>
<evidence type="ECO:0000256" key="6">
    <source>
        <dbReference type="ARBA" id="ARBA00022525"/>
    </source>
</evidence>
<dbReference type="GO" id="GO:0005794">
    <property type="term" value="C:Golgi apparatus"/>
    <property type="evidence" value="ECO:0007669"/>
    <property type="project" value="UniProtKB-SubCell"/>
</dbReference>
<keyword evidence="11" id="KW-0130">Cell adhesion</keyword>
<evidence type="ECO:0000256" key="14">
    <source>
        <dbReference type="ARBA" id="ARBA00023157"/>
    </source>
</evidence>
<evidence type="ECO:0000256" key="10">
    <source>
        <dbReference type="ARBA" id="ARBA00022729"/>
    </source>
</evidence>
<evidence type="ECO:0000313" key="22">
    <source>
        <dbReference type="EMBL" id="EHH60027.1"/>
    </source>
</evidence>
<evidence type="ECO:0000256" key="21">
    <source>
        <dbReference type="SAM" id="SignalP"/>
    </source>
</evidence>